<dbReference type="Proteomes" id="UP000026915">
    <property type="component" value="Chromosome 6"/>
</dbReference>
<evidence type="ECO:0000313" key="2">
    <source>
        <dbReference type="EMBL" id="EOY27505.1"/>
    </source>
</evidence>
<dbReference type="Gramene" id="EOY27505">
    <property type="protein sequence ID" value="EOY27505"/>
    <property type="gene ID" value="TCM_029347"/>
</dbReference>
<accession>A0A061GC86</accession>
<feature type="region of interest" description="Disordered" evidence="1">
    <location>
        <begin position="1"/>
        <end position="21"/>
    </location>
</feature>
<dbReference type="HOGENOM" id="CLU_2692791_0_0_1"/>
<organism evidence="2 3">
    <name type="scientific">Theobroma cacao</name>
    <name type="common">Cacao</name>
    <name type="synonym">Cocoa</name>
    <dbReference type="NCBI Taxonomy" id="3641"/>
    <lineage>
        <taxon>Eukaryota</taxon>
        <taxon>Viridiplantae</taxon>
        <taxon>Streptophyta</taxon>
        <taxon>Embryophyta</taxon>
        <taxon>Tracheophyta</taxon>
        <taxon>Spermatophyta</taxon>
        <taxon>Magnoliopsida</taxon>
        <taxon>eudicotyledons</taxon>
        <taxon>Gunneridae</taxon>
        <taxon>Pentapetalae</taxon>
        <taxon>rosids</taxon>
        <taxon>malvids</taxon>
        <taxon>Malvales</taxon>
        <taxon>Malvaceae</taxon>
        <taxon>Byttnerioideae</taxon>
        <taxon>Theobroma</taxon>
    </lineage>
</organism>
<evidence type="ECO:0000256" key="1">
    <source>
        <dbReference type="SAM" id="MobiDB-lite"/>
    </source>
</evidence>
<keyword evidence="3" id="KW-1185">Reference proteome</keyword>
<reference evidence="2 3" key="1">
    <citation type="journal article" date="2013" name="Genome Biol.">
        <title>The genome sequence of the most widely cultivated cacao type and its use to identify candidate genes regulating pod color.</title>
        <authorList>
            <person name="Motamayor J.C."/>
            <person name="Mockaitis K."/>
            <person name="Schmutz J."/>
            <person name="Haiminen N."/>
            <person name="Iii D.L."/>
            <person name="Cornejo O."/>
            <person name="Findley S.D."/>
            <person name="Zheng P."/>
            <person name="Utro F."/>
            <person name="Royaert S."/>
            <person name="Saski C."/>
            <person name="Jenkins J."/>
            <person name="Podicheti R."/>
            <person name="Zhao M."/>
            <person name="Scheffler B.E."/>
            <person name="Stack J.C."/>
            <person name="Feltus F.A."/>
            <person name="Mustiga G.M."/>
            <person name="Amores F."/>
            <person name="Phillips W."/>
            <person name="Marelli J.P."/>
            <person name="May G.D."/>
            <person name="Shapiro H."/>
            <person name="Ma J."/>
            <person name="Bustamante C.D."/>
            <person name="Schnell R.J."/>
            <person name="Main D."/>
            <person name="Gilbert D."/>
            <person name="Parida L."/>
            <person name="Kuhn D.N."/>
        </authorList>
    </citation>
    <scope>NUCLEOTIDE SEQUENCE [LARGE SCALE GENOMIC DNA]</scope>
    <source>
        <strain evidence="3">cv. Matina 1-6</strain>
    </source>
</reference>
<dbReference type="InParanoid" id="A0A061GC86"/>
<evidence type="ECO:0000313" key="3">
    <source>
        <dbReference type="Proteomes" id="UP000026915"/>
    </source>
</evidence>
<proteinExistence type="predicted"/>
<sequence>MKSADPGLTKKAKPNQARSRVSWGSDHNLEVLVCNSLAAKTLGFGDFKEEFCLCWTLIETSRMYRLPFQSKNEK</sequence>
<gene>
    <name evidence="2" type="ORF">TCM_029347</name>
</gene>
<dbReference type="AlphaFoldDB" id="A0A061GC86"/>
<dbReference type="EMBL" id="CM001884">
    <property type="protein sequence ID" value="EOY27505.1"/>
    <property type="molecule type" value="Genomic_DNA"/>
</dbReference>
<protein>
    <submittedName>
        <fullName evidence="2">Uncharacterized protein</fullName>
    </submittedName>
</protein>
<name>A0A061GC86_THECC</name>